<feature type="region of interest" description="Disordered" evidence="1">
    <location>
        <begin position="532"/>
        <end position="555"/>
    </location>
</feature>
<organism evidence="3 4">
    <name type="scientific">Solimonas marina</name>
    <dbReference type="NCBI Taxonomy" id="2714601"/>
    <lineage>
        <taxon>Bacteria</taxon>
        <taxon>Pseudomonadati</taxon>
        <taxon>Pseudomonadota</taxon>
        <taxon>Gammaproteobacteria</taxon>
        <taxon>Nevskiales</taxon>
        <taxon>Nevskiaceae</taxon>
        <taxon>Solimonas</taxon>
    </lineage>
</organism>
<reference evidence="3" key="1">
    <citation type="submission" date="2020-03" db="EMBL/GenBank/DDBJ databases">
        <title>Solimonas marina sp. nov., isolated from deep seawater of the Pacific Ocean.</title>
        <authorList>
            <person name="Liu X."/>
            <person name="Lai Q."/>
            <person name="Sun F."/>
            <person name="Gai Y."/>
            <person name="Li G."/>
            <person name="Shao Z."/>
        </authorList>
    </citation>
    <scope>NUCLEOTIDE SEQUENCE</scope>
    <source>
        <strain evidence="3">C16B3</strain>
    </source>
</reference>
<proteinExistence type="predicted"/>
<name>A0A969WDE9_9GAMM</name>
<evidence type="ECO:0008006" key="5">
    <source>
        <dbReference type="Google" id="ProtNLM"/>
    </source>
</evidence>
<gene>
    <name evidence="3" type="ORF">G7Y82_19680</name>
</gene>
<dbReference type="InterPro" id="IPR011990">
    <property type="entry name" value="TPR-like_helical_dom_sf"/>
</dbReference>
<dbReference type="SUPFAM" id="SSF48452">
    <property type="entry name" value="TPR-like"/>
    <property type="match status" value="2"/>
</dbReference>
<keyword evidence="4" id="KW-1185">Reference proteome</keyword>
<keyword evidence="2" id="KW-0732">Signal</keyword>
<sequence>MSLKPRGRPIGHRSLHRASILLSAVLCLCAMRTEAQAPTTTLDYSRIPSQWRYHIERIVAAEQQPDALARCIAHPPPLKSMWPDGLAKAYCEQIHDDSTPKLAAIEAALKAGQAGDLDARFAGMVAAIARDPFQRDRTIFSYRSVESADGRGLTAAQEWLKRTPDSPYALAARGFAYLGLAEKARGTGWARNMSDAQMRGMRENLKLAVSDLSTVASRQPKMISTYVGLMNAAQLDGDFREQGAAAVQSALEIAPRNCTVYLALSYSAQPKWGGSIKQLRAIARLANLHVRDNPLLARVRSYPVGYAAYERMRGSDDATRQRLLPVLERAFRLGPDVSYAERIARTTWRKEPAASLAYWSQVARFDPGEIDAWINRGFSWTRVFGAAGADLGISDLRHALSLDGDNRDAHIDLANAYALKREPARAEEQLQAVIKLDAGNARNLQADRRMLAGIVTFGHRDPVRALQLVNGLLQEDAGWTFGLYLKAVALWESGNRSKSFDTLTLFVDKADASDPSLRPYVEAARKLIAQISAPIERGPQRQAKPEQRKRSAGTR</sequence>
<dbReference type="EMBL" id="JAAVXB010000016">
    <property type="protein sequence ID" value="NKF24538.1"/>
    <property type="molecule type" value="Genomic_DNA"/>
</dbReference>
<comment type="caution">
    <text evidence="3">The sequence shown here is derived from an EMBL/GenBank/DDBJ whole genome shotgun (WGS) entry which is preliminary data.</text>
</comment>
<dbReference type="Gene3D" id="1.25.40.10">
    <property type="entry name" value="Tetratricopeptide repeat domain"/>
    <property type="match status" value="2"/>
</dbReference>
<dbReference type="Proteomes" id="UP000653472">
    <property type="component" value="Unassembled WGS sequence"/>
</dbReference>
<evidence type="ECO:0000256" key="2">
    <source>
        <dbReference type="SAM" id="SignalP"/>
    </source>
</evidence>
<feature type="chain" id="PRO_5037423157" description="DUF4034 domain-containing protein" evidence="2">
    <location>
        <begin position="38"/>
        <end position="555"/>
    </location>
</feature>
<protein>
    <recommendedName>
        <fullName evidence="5">DUF4034 domain-containing protein</fullName>
    </recommendedName>
</protein>
<feature type="signal peptide" evidence="2">
    <location>
        <begin position="1"/>
        <end position="37"/>
    </location>
</feature>
<evidence type="ECO:0000313" key="3">
    <source>
        <dbReference type="EMBL" id="NKF24538.1"/>
    </source>
</evidence>
<accession>A0A969WDE9</accession>
<evidence type="ECO:0000256" key="1">
    <source>
        <dbReference type="SAM" id="MobiDB-lite"/>
    </source>
</evidence>
<evidence type="ECO:0000313" key="4">
    <source>
        <dbReference type="Proteomes" id="UP000653472"/>
    </source>
</evidence>
<dbReference type="AlphaFoldDB" id="A0A969WDE9"/>